<name>A0A5C3FJE4_PSEA2</name>
<dbReference type="Proteomes" id="UP000325008">
    <property type="component" value="Unassembled WGS sequence"/>
</dbReference>
<dbReference type="AlphaFoldDB" id="A0A5C3FJE4"/>
<keyword evidence="3" id="KW-1185">Reference proteome</keyword>
<evidence type="ECO:0000313" key="2">
    <source>
        <dbReference type="EMBL" id="SPO44464.1"/>
    </source>
</evidence>
<accession>A0A5C3FJE4</accession>
<reference evidence="2" key="1">
    <citation type="submission" date="2018-03" db="EMBL/GenBank/DDBJ databases">
        <authorList>
            <person name="Guldener U."/>
        </authorList>
    </citation>
    <scope>NUCLEOTIDE SEQUENCE [LARGE SCALE GENOMIC DNA]</scope>
    <source>
        <strain evidence="2">ATCC34888</strain>
    </source>
</reference>
<organism evidence="2 3">
    <name type="scientific">Pseudozyma antarctica</name>
    <name type="common">Yeast</name>
    <name type="synonym">Candida antarctica</name>
    <dbReference type="NCBI Taxonomy" id="84753"/>
    <lineage>
        <taxon>Eukaryota</taxon>
        <taxon>Fungi</taxon>
        <taxon>Dikarya</taxon>
        <taxon>Basidiomycota</taxon>
        <taxon>Ustilaginomycotina</taxon>
        <taxon>Ustilaginomycetes</taxon>
        <taxon>Ustilaginales</taxon>
        <taxon>Ustilaginaceae</taxon>
        <taxon>Moesziomyces</taxon>
    </lineage>
</organism>
<protein>
    <submittedName>
        <fullName evidence="2">Uncharacterized protein</fullName>
    </submittedName>
</protein>
<feature type="chain" id="PRO_5022930236" evidence="1">
    <location>
        <begin position="26"/>
        <end position="145"/>
    </location>
</feature>
<sequence>MYALHLPKLFVMMICIVVLCQGVIGDAPIEPNLAPPVNELDVPAEPKLAPPVDEGELNTSRCIMMGKPGRSCPVGPVRKRGARCAFNRRCSIRCNGVFSCLTREFLVVNHHKDLPASGAPTEMDEMVVVVVKENAFGRNSPPQVL</sequence>
<gene>
    <name evidence="2" type="ORF">PSANT_02149</name>
</gene>
<dbReference type="EMBL" id="OOIQ01000003">
    <property type="protein sequence ID" value="SPO44464.1"/>
    <property type="molecule type" value="Genomic_DNA"/>
</dbReference>
<keyword evidence="1" id="KW-0732">Signal</keyword>
<evidence type="ECO:0000256" key="1">
    <source>
        <dbReference type="SAM" id="SignalP"/>
    </source>
</evidence>
<feature type="signal peptide" evidence="1">
    <location>
        <begin position="1"/>
        <end position="25"/>
    </location>
</feature>
<comment type="caution">
    <text evidence="2">The sequence shown here is derived from an EMBL/GenBank/DDBJ whole genome shotgun (WGS) entry which is preliminary data.</text>
</comment>
<evidence type="ECO:0000313" key="3">
    <source>
        <dbReference type="Proteomes" id="UP000325008"/>
    </source>
</evidence>
<proteinExistence type="predicted"/>